<sequence>MEKNLKFWLPMLLTMQIIQAAFMTYLLSPTPTAAQLRHAHAVIFHAKE</sequence>
<gene>
    <name evidence="2" type="ORF">CARN2_3364</name>
</gene>
<reference evidence="2" key="1">
    <citation type="submission" date="2009-10" db="EMBL/GenBank/DDBJ databases">
        <title>Diversity of trophic interactions inside an arsenic-rich microbial ecosystem.</title>
        <authorList>
            <person name="Bertin P.N."/>
            <person name="Heinrich-Salmeron A."/>
            <person name="Pelletier E."/>
            <person name="Goulhen-Chollet F."/>
            <person name="Arsene-Ploetze F."/>
            <person name="Gallien S."/>
            <person name="Calteau A."/>
            <person name="Vallenet D."/>
            <person name="Casiot C."/>
            <person name="Chane-Woon-Ming B."/>
            <person name="Giloteaux L."/>
            <person name="Barakat M."/>
            <person name="Bonnefoy V."/>
            <person name="Bruneel O."/>
            <person name="Chandler M."/>
            <person name="Cleiss J."/>
            <person name="Duran R."/>
            <person name="Elbaz-Poulichet F."/>
            <person name="Fonknechten N."/>
            <person name="Lauga B."/>
            <person name="Mornico D."/>
            <person name="Ortet P."/>
            <person name="Schaeffer C."/>
            <person name="Siguier P."/>
            <person name="Alexander Thil Smith A."/>
            <person name="Van Dorsselaer A."/>
            <person name="Weissenbach J."/>
            <person name="Medigue C."/>
            <person name="Le Paslier D."/>
        </authorList>
    </citation>
    <scope>NUCLEOTIDE SEQUENCE</scope>
</reference>
<evidence type="ECO:0000256" key="1">
    <source>
        <dbReference type="SAM" id="Phobius"/>
    </source>
</evidence>
<comment type="caution">
    <text evidence="2">The sequence shown here is derived from an EMBL/GenBank/DDBJ whole genome shotgun (WGS) entry which is preliminary data.</text>
</comment>
<feature type="transmembrane region" description="Helical" evidence="1">
    <location>
        <begin position="7"/>
        <end position="27"/>
    </location>
</feature>
<dbReference type="EMBL" id="CABM01000048">
    <property type="protein sequence ID" value="CBH97888.1"/>
    <property type="molecule type" value="Genomic_DNA"/>
</dbReference>
<protein>
    <submittedName>
        <fullName evidence="2">Uncharacterized protein</fullName>
    </submittedName>
</protein>
<keyword evidence="1" id="KW-1133">Transmembrane helix</keyword>
<keyword evidence="1" id="KW-0812">Transmembrane</keyword>
<keyword evidence="1" id="KW-0472">Membrane</keyword>
<organism evidence="2">
    <name type="scientific">mine drainage metagenome</name>
    <dbReference type="NCBI Taxonomy" id="410659"/>
    <lineage>
        <taxon>unclassified sequences</taxon>
        <taxon>metagenomes</taxon>
        <taxon>ecological metagenomes</taxon>
    </lineage>
</organism>
<evidence type="ECO:0000313" key="2">
    <source>
        <dbReference type="EMBL" id="CBH97888.1"/>
    </source>
</evidence>
<proteinExistence type="predicted"/>
<dbReference type="AlphaFoldDB" id="E6PSI1"/>
<accession>E6PSI1</accession>
<name>E6PSI1_9ZZZZ</name>